<dbReference type="Proteomes" id="UP000001423">
    <property type="component" value="Chromosome"/>
</dbReference>
<dbReference type="RefSeq" id="WP_011131415.1">
    <property type="nucleotide sequence ID" value="NC_005071.1"/>
</dbReference>
<organism evidence="1 2">
    <name type="scientific">Prochlorococcus marinus (strain MIT 9313)</name>
    <dbReference type="NCBI Taxonomy" id="74547"/>
    <lineage>
        <taxon>Bacteria</taxon>
        <taxon>Bacillati</taxon>
        <taxon>Cyanobacteriota</taxon>
        <taxon>Cyanophyceae</taxon>
        <taxon>Synechococcales</taxon>
        <taxon>Prochlorococcaceae</taxon>
        <taxon>Prochlorococcus</taxon>
    </lineage>
</organism>
<dbReference type="KEGG" id="pmt:PMT_2050"/>
<protein>
    <submittedName>
        <fullName evidence="1">Uncharacterized protein</fullName>
    </submittedName>
</protein>
<name>Q7V4B1_PROMM</name>
<evidence type="ECO:0000313" key="1">
    <source>
        <dbReference type="EMBL" id="CAE22224.1"/>
    </source>
</evidence>
<dbReference type="HOGENOM" id="CLU_2466532_0_0_3"/>
<gene>
    <name evidence="1" type="ordered locus">PMT_2050</name>
</gene>
<reference evidence="1 2" key="1">
    <citation type="journal article" date="2003" name="Nature">
        <title>Genome divergence in two Prochlorococcus ecotypes reflects oceanic niche differentiation.</title>
        <authorList>
            <person name="Rocap G."/>
            <person name="Larimer F.W."/>
            <person name="Lamerdin J.E."/>
            <person name="Malfatti S."/>
            <person name="Chain P."/>
            <person name="Ahlgren N.A."/>
            <person name="Arellano A."/>
            <person name="Coleman M."/>
            <person name="Hauser L."/>
            <person name="Hess W.R."/>
            <person name="Johnson Z.I."/>
            <person name="Land M.L."/>
            <person name="Lindell D."/>
            <person name="Post A.F."/>
            <person name="Regala W."/>
            <person name="Shah M."/>
            <person name="Shaw S.L."/>
            <person name="Steglich C."/>
            <person name="Sullivan M.B."/>
            <person name="Ting C.S."/>
            <person name="Tolonen A."/>
            <person name="Webb E.A."/>
            <person name="Zinser E.R."/>
            <person name="Chisholm S.W."/>
        </authorList>
    </citation>
    <scope>NUCLEOTIDE SEQUENCE [LARGE SCALE GENOMIC DNA]</scope>
    <source>
        <strain evidence="2">MIT 9313</strain>
    </source>
</reference>
<dbReference type="AlphaFoldDB" id="Q7V4B1"/>
<evidence type="ECO:0000313" key="2">
    <source>
        <dbReference type="Proteomes" id="UP000001423"/>
    </source>
</evidence>
<proteinExistence type="predicted"/>
<accession>Q7V4B1</accession>
<sequence>MACFWASGGRNLDQLVGAGNPAAPIDALCYPRLAFNRGSRCVDQLLAGETWLELWPRNASIPYVLKNPQRAKGKKSFELLRSLLLRSK</sequence>
<keyword evidence="2" id="KW-1185">Reference proteome</keyword>
<dbReference type="EMBL" id="BX548175">
    <property type="protein sequence ID" value="CAE22224.1"/>
    <property type="molecule type" value="Genomic_DNA"/>
</dbReference>